<comment type="caution">
    <text evidence="1">The sequence shown here is derived from an EMBL/GenBank/DDBJ whole genome shotgun (WGS) entry which is preliminary data.</text>
</comment>
<accession>A0ACC1LV71</accession>
<proteinExistence type="predicted"/>
<dbReference type="EMBL" id="JANBVB010002554">
    <property type="protein sequence ID" value="KAJ2884211.1"/>
    <property type="molecule type" value="Genomic_DNA"/>
</dbReference>
<protein>
    <submittedName>
        <fullName evidence="1">Uncharacterized protein</fullName>
    </submittedName>
</protein>
<sequence>MHPESFTDILCNLARITFDYRNTVAGFQEQLFQVIRHNAPTLQYLDVTAESIVNVSGILQDTAAAADGCYMTYDRLHTLKLKLCSSSSVLGSAVADGVIVFPRLRDLTIIDGYPFGDDTPFRGNAATLESLCITASRDMCSILRRHKIFTLESHPKLRRVSASQPSDGIHSHFDSVEEYMQFMLAIAPGATERQFLGTYSWDGLLPGLGLIKTHAHIQVLALPEIMLDIWDVAAILEWLPVLVELHCQSTLLGSTYQNAIPEDNIARLLVLRDLERVRFRKWRLGCRVSGYLGHVVPVVMKLAVACPNFDFVSLPSHVHNKFLELLEYVIDSGDYEGHEARLRRLVSKSR</sequence>
<dbReference type="Proteomes" id="UP001139981">
    <property type="component" value="Unassembled WGS sequence"/>
</dbReference>
<reference evidence="1" key="1">
    <citation type="submission" date="2022-07" db="EMBL/GenBank/DDBJ databases">
        <title>Phylogenomic reconstructions and comparative analyses of Kickxellomycotina fungi.</title>
        <authorList>
            <person name="Reynolds N.K."/>
            <person name="Stajich J.E."/>
            <person name="Barry K."/>
            <person name="Grigoriev I.V."/>
            <person name="Crous P."/>
            <person name="Smith M.E."/>
        </authorList>
    </citation>
    <scope>NUCLEOTIDE SEQUENCE</scope>
    <source>
        <strain evidence="1">CBS 190363</strain>
    </source>
</reference>
<name>A0ACC1LV71_9FUNG</name>
<keyword evidence="2" id="KW-1185">Reference proteome</keyword>
<gene>
    <name evidence="1" type="ORF">IWW38_005453</name>
</gene>
<evidence type="ECO:0000313" key="1">
    <source>
        <dbReference type="EMBL" id="KAJ2884211.1"/>
    </source>
</evidence>
<organism evidence="1 2">
    <name type="scientific">Coemansia aciculifera</name>
    <dbReference type="NCBI Taxonomy" id="417176"/>
    <lineage>
        <taxon>Eukaryota</taxon>
        <taxon>Fungi</taxon>
        <taxon>Fungi incertae sedis</taxon>
        <taxon>Zoopagomycota</taxon>
        <taxon>Kickxellomycotina</taxon>
        <taxon>Kickxellomycetes</taxon>
        <taxon>Kickxellales</taxon>
        <taxon>Kickxellaceae</taxon>
        <taxon>Coemansia</taxon>
    </lineage>
</organism>
<evidence type="ECO:0000313" key="2">
    <source>
        <dbReference type="Proteomes" id="UP001139981"/>
    </source>
</evidence>